<feature type="transmembrane region" description="Helical" evidence="10">
    <location>
        <begin position="109"/>
        <end position="131"/>
    </location>
</feature>
<comment type="similarity">
    <text evidence="3 10">Belongs to the RFT1 family.</text>
</comment>
<comment type="subcellular location">
    <subcellularLocation>
        <location evidence="1 10">Endoplasmic reticulum membrane</location>
        <topology evidence="1 10">Multi-pass membrane protein</topology>
    </subcellularLocation>
</comment>
<dbReference type="FunCoup" id="A0A0D0ASE6">
    <property type="interactions" value="337"/>
</dbReference>
<evidence type="ECO:0000256" key="10">
    <source>
        <dbReference type="RuleBase" id="RU365067"/>
    </source>
</evidence>
<organism evidence="11 12">
    <name type="scientific">Suillus luteus UH-Slu-Lm8-n1</name>
    <dbReference type="NCBI Taxonomy" id="930992"/>
    <lineage>
        <taxon>Eukaryota</taxon>
        <taxon>Fungi</taxon>
        <taxon>Dikarya</taxon>
        <taxon>Basidiomycota</taxon>
        <taxon>Agaricomycotina</taxon>
        <taxon>Agaricomycetes</taxon>
        <taxon>Agaricomycetidae</taxon>
        <taxon>Boletales</taxon>
        <taxon>Suillineae</taxon>
        <taxon>Suillaceae</taxon>
        <taxon>Suillus</taxon>
    </lineage>
</organism>
<feature type="transmembrane region" description="Helical" evidence="10">
    <location>
        <begin position="410"/>
        <end position="430"/>
    </location>
</feature>
<evidence type="ECO:0000256" key="7">
    <source>
        <dbReference type="ARBA" id="ARBA00023136"/>
    </source>
</evidence>
<reference evidence="11 12" key="1">
    <citation type="submission" date="2014-04" db="EMBL/GenBank/DDBJ databases">
        <authorList>
            <consortium name="DOE Joint Genome Institute"/>
            <person name="Kuo A."/>
            <person name="Ruytinx J."/>
            <person name="Rineau F."/>
            <person name="Colpaert J."/>
            <person name="Kohler A."/>
            <person name="Nagy L.G."/>
            <person name="Floudas D."/>
            <person name="Copeland A."/>
            <person name="Barry K.W."/>
            <person name="Cichocki N."/>
            <person name="Veneault-Fourrey C."/>
            <person name="LaButti K."/>
            <person name="Lindquist E.A."/>
            <person name="Lipzen A."/>
            <person name="Lundell T."/>
            <person name="Morin E."/>
            <person name="Murat C."/>
            <person name="Sun H."/>
            <person name="Tunlid A."/>
            <person name="Henrissat B."/>
            <person name="Grigoriev I.V."/>
            <person name="Hibbett D.S."/>
            <person name="Martin F."/>
            <person name="Nordberg H.P."/>
            <person name="Cantor M.N."/>
            <person name="Hua S.X."/>
        </authorList>
    </citation>
    <scope>NUCLEOTIDE SEQUENCE [LARGE SCALE GENOMIC DNA]</scope>
    <source>
        <strain evidence="11 12">UH-Slu-Lm8-n1</strain>
    </source>
</reference>
<accession>A0A0D0ASE6</accession>
<keyword evidence="4 10" id="KW-0812">Transmembrane</keyword>
<evidence type="ECO:0000256" key="6">
    <source>
        <dbReference type="ARBA" id="ARBA00022989"/>
    </source>
</evidence>
<feature type="transmembrane region" description="Helical" evidence="10">
    <location>
        <begin position="211"/>
        <end position="231"/>
    </location>
</feature>
<feature type="transmembrane region" description="Helical" evidence="10">
    <location>
        <begin position="442"/>
        <end position="461"/>
    </location>
</feature>
<dbReference type="OrthoDB" id="9979195at2759"/>
<keyword evidence="5 10" id="KW-0256">Endoplasmic reticulum</keyword>
<feature type="transmembrane region" description="Helical" evidence="10">
    <location>
        <begin position="539"/>
        <end position="565"/>
    </location>
</feature>
<evidence type="ECO:0000256" key="4">
    <source>
        <dbReference type="ARBA" id="ARBA00022692"/>
    </source>
</evidence>
<dbReference type="GO" id="GO:0006488">
    <property type="term" value="P:dolichol-linked oligosaccharide biosynthetic process"/>
    <property type="evidence" value="ECO:0007669"/>
    <property type="project" value="InterPro"/>
</dbReference>
<feature type="transmembrane region" description="Helical" evidence="10">
    <location>
        <begin position="21"/>
        <end position="42"/>
    </location>
</feature>
<gene>
    <name evidence="11" type="ORF">CY34DRAFT_240215</name>
</gene>
<evidence type="ECO:0000256" key="1">
    <source>
        <dbReference type="ARBA" id="ARBA00004477"/>
    </source>
</evidence>
<reference evidence="12" key="2">
    <citation type="submission" date="2015-01" db="EMBL/GenBank/DDBJ databases">
        <title>Evolutionary Origins and Diversification of the Mycorrhizal Mutualists.</title>
        <authorList>
            <consortium name="DOE Joint Genome Institute"/>
            <consortium name="Mycorrhizal Genomics Consortium"/>
            <person name="Kohler A."/>
            <person name="Kuo A."/>
            <person name="Nagy L.G."/>
            <person name="Floudas D."/>
            <person name="Copeland A."/>
            <person name="Barry K.W."/>
            <person name="Cichocki N."/>
            <person name="Veneault-Fourrey C."/>
            <person name="LaButti K."/>
            <person name="Lindquist E.A."/>
            <person name="Lipzen A."/>
            <person name="Lundell T."/>
            <person name="Morin E."/>
            <person name="Murat C."/>
            <person name="Riley R."/>
            <person name="Ohm R."/>
            <person name="Sun H."/>
            <person name="Tunlid A."/>
            <person name="Henrissat B."/>
            <person name="Grigoriev I.V."/>
            <person name="Hibbett D.S."/>
            <person name="Martin F."/>
        </authorList>
    </citation>
    <scope>NUCLEOTIDE SEQUENCE [LARGE SCALE GENOMIC DNA]</scope>
    <source>
        <strain evidence="12">UH-Slu-Lm8-n1</strain>
    </source>
</reference>
<dbReference type="HOGENOM" id="CLU_023360_3_1_1"/>
<dbReference type="GO" id="GO:0005789">
    <property type="term" value="C:endoplasmic reticulum membrane"/>
    <property type="evidence" value="ECO:0007669"/>
    <property type="project" value="UniProtKB-SubCell"/>
</dbReference>
<comment type="caution">
    <text evidence="10">Lacks conserved residue(s) required for the propagation of feature annotation.</text>
</comment>
<feature type="transmembrane region" description="Helical" evidence="10">
    <location>
        <begin position="143"/>
        <end position="161"/>
    </location>
</feature>
<dbReference type="PANTHER" id="PTHR13117">
    <property type="entry name" value="ENDOPLASMIC RETICULUM MULTISPAN TRANSMEMBRANE PROTEIN-RELATED"/>
    <property type="match status" value="1"/>
</dbReference>
<evidence type="ECO:0000256" key="9">
    <source>
        <dbReference type="ARBA" id="ARBA00045912"/>
    </source>
</evidence>
<evidence type="ECO:0000256" key="5">
    <source>
        <dbReference type="ARBA" id="ARBA00022824"/>
    </source>
</evidence>
<keyword evidence="7 10" id="KW-0472">Membrane</keyword>
<evidence type="ECO:0000313" key="11">
    <source>
        <dbReference type="EMBL" id="KIK40944.1"/>
    </source>
</evidence>
<keyword evidence="10" id="KW-0813">Transport</keyword>
<dbReference type="InParanoid" id="A0A0D0ASE6"/>
<proteinExistence type="inferred from homology"/>
<feature type="transmembrane region" description="Helical" evidence="10">
    <location>
        <begin position="363"/>
        <end position="390"/>
    </location>
</feature>
<dbReference type="Pfam" id="PF04506">
    <property type="entry name" value="Rft-1"/>
    <property type="match status" value="1"/>
</dbReference>
<comment type="pathway">
    <text evidence="2">Protein modification; protein glycosylation.</text>
</comment>
<evidence type="ECO:0000256" key="2">
    <source>
        <dbReference type="ARBA" id="ARBA00004922"/>
    </source>
</evidence>
<dbReference type="STRING" id="930992.A0A0D0ASE6"/>
<dbReference type="GO" id="GO:0034203">
    <property type="term" value="P:glycolipid translocation"/>
    <property type="evidence" value="ECO:0007669"/>
    <property type="project" value="TreeGrafter"/>
</dbReference>
<name>A0A0D0ASE6_9AGAM</name>
<comment type="function">
    <text evidence="9 10">Intramembrane glycolipid transporter that operates in the biosynthetic pathway of dolichol-linked oligosaccharides, the glycan precursors employed in protein asparagine (N)-glycosylation. The sequential addition of sugars to dolichol pyrophosphate produces dolichol-linked oligosaccharides containing fourteen sugars, including two GlcNAcs, nine mannoses and three glucoses. Once assembled, the oligosaccharide is transferred from the lipid to nascent proteins by oligosaccharyltransferases. The assembly of dolichol-linked oligosaccharides begins on the cytosolic side of the endoplasmic reticulum membrane and finishes in its lumen. RFT1 could mediate the translocation of the cytosolically oriented intermediate DolPP-GlcNAc2Man5, produced by ALG11, into the ER lumen where dolichol-linked oligosaccharides assembly continues. However, the intramembrane lipid transporter activity could not be confirmed in vitro.</text>
</comment>
<protein>
    <recommendedName>
        <fullName evidence="8 10">Man(5)GlcNAc(2)-PP-dolichol translocation protein RFT1</fullName>
    </recommendedName>
</protein>
<dbReference type="PANTHER" id="PTHR13117:SF5">
    <property type="entry name" value="PROTEIN RFT1 HOMOLOG"/>
    <property type="match status" value="1"/>
</dbReference>
<evidence type="ECO:0000256" key="3">
    <source>
        <dbReference type="ARBA" id="ARBA00010288"/>
    </source>
</evidence>
<keyword evidence="6 10" id="KW-1133">Transmembrane helix</keyword>
<dbReference type="EMBL" id="KN835285">
    <property type="protein sequence ID" value="KIK40944.1"/>
    <property type="molecule type" value="Genomic_DNA"/>
</dbReference>
<dbReference type="AlphaFoldDB" id="A0A0D0ASE6"/>
<keyword evidence="12" id="KW-1185">Reference proteome</keyword>
<dbReference type="InterPro" id="IPR007594">
    <property type="entry name" value="RFT1"/>
</dbReference>
<feature type="transmembrane region" description="Helical" evidence="10">
    <location>
        <begin position="467"/>
        <end position="487"/>
    </location>
</feature>
<sequence length="581" mass="64383">MNQQPSLGRSKDKDGGLLKRSLTSLFSLMGLQLGSRLLTFVLNQALFRLASPQAYGTAAIQFELILSTILFLSREGVRNALLRAWPRKITIRTDHTQGSISNDDHPPALTNLSTLPVILGLPVSLATAVAYTTLASCDVRRQPHFHVALFTYVFAALIELFSEPMHNRAMGEVHTGARVRAEGLGITCKTLVTYLVLLYDSNRPYPGEFALVAFALGQLGYSSVVFFSYVYQMGYPIFWPTRLATRQSSEAAASRSIFYRLASQYFDVSSLRLSLTMTGQSIVKHILTEGDKIILSWWSPLQDQGGYAIAVNYGSLVARIVFQPLEEICRVYFSRILCPPAEAKMTSTGAQFDRHSLGQASEILLSLVSIQLACSILVVVFATVYLPIFLHLLLPSKYLSTSAPKVLAAWMWYIPVLAINGVLEAFFSSIATSEDLRRQSRWLVGFSVVFIVSAIGFYVSGFDDVSLVYANIINLAARIIYATQYASAFFSRNKTVHRWSASMPTWQFLVAATLSYLAISMTNTHHQSVILLQTRGREAILSATVMSHLAQGVGMGLCCIATWWLTSGRYLVPHFPTVSHF</sequence>
<evidence type="ECO:0000313" key="12">
    <source>
        <dbReference type="Proteomes" id="UP000054485"/>
    </source>
</evidence>
<evidence type="ECO:0000256" key="8">
    <source>
        <dbReference type="ARBA" id="ARBA00044793"/>
    </source>
</evidence>
<dbReference type="Proteomes" id="UP000054485">
    <property type="component" value="Unassembled WGS sequence"/>
</dbReference>